<sequence>MAEYVSVYNATRHAMLLRNLIAGLKIIKSISRLLKIYCDNSAAVSFSNSNSSTGASLYLDTKYLFVRERVDEQHISIKHIRTHKMLADLLTKGIASFDQQLKVHKFEELEEATDGFSLQNRLSASVYRGTLKGKTVVIKEMGANAPKEEGKWFNWVLSLFRASVMDAKDSNTEGGYCFGGVE</sequence>
<evidence type="ECO:0000313" key="1">
    <source>
        <dbReference type="EMBL" id="GEU93346.1"/>
    </source>
</evidence>
<protein>
    <submittedName>
        <fullName evidence="1">Putative zinc finger, CCHC-type</fullName>
    </submittedName>
</protein>
<proteinExistence type="predicted"/>
<reference evidence="1" key="1">
    <citation type="journal article" date="2019" name="Sci. Rep.">
        <title>Draft genome of Tanacetum cinerariifolium, the natural source of mosquito coil.</title>
        <authorList>
            <person name="Yamashiro T."/>
            <person name="Shiraishi A."/>
            <person name="Satake H."/>
            <person name="Nakayama K."/>
        </authorList>
    </citation>
    <scope>NUCLEOTIDE SEQUENCE</scope>
</reference>
<dbReference type="Gene3D" id="3.30.200.20">
    <property type="entry name" value="Phosphorylase Kinase, domain 1"/>
    <property type="match status" value="1"/>
</dbReference>
<accession>A0A6L2P4U1</accession>
<dbReference type="CDD" id="cd09272">
    <property type="entry name" value="RNase_HI_RT_Ty1"/>
    <property type="match status" value="1"/>
</dbReference>
<dbReference type="InterPro" id="IPR052611">
    <property type="entry name" value="Plant_RLK_LysM"/>
</dbReference>
<dbReference type="PANTHER" id="PTHR45927:SF5">
    <property type="entry name" value="PROTEIN KINASE DOMAIN-CONTAINING PROTEIN"/>
    <property type="match status" value="1"/>
</dbReference>
<name>A0A6L2P4U1_TANCI</name>
<dbReference type="EMBL" id="BKCJ010010832">
    <property type="protein sequence ID" value="GEU93346.1"/>
    <property type="molecule type" value="Genomic_DNA"/>
</dbReference>
<organism evidence="1">
    <name type="scientific">Tanacetum cinerariifolium</name>
    <name type="common">Dalmatian daisy</name>
    <name type="synonym">Chrysanthemum cinerariifolium</name>
    <dbReference type="NCBI Taxonomy" id="118510"/>
    <lineage>
        <taxon>Eukaryota</taxon>
        <taxon>Viridiplantae</taxon>
        <taxon>Streptophyta</taxon>
        <taxon>Embryophyta</taxon>
        <taxon>Tracheophyta</taxon>
        <taxon>Spermatophyta</taxon>
        <taxon>Magnoliopsida</taxon>
        <taxon>eudicotyledons</taxon>
        <taxon>Gunneridae</taxon>
        <taxon>Pentapetalae</taxon>
        <taxon>asterids</taxon>
        <taxon>campanulids</taxon>
        <taxon>Asterales</taxon>
        <taxon>Asteraceae</taxon>
        <taxon>Asteroideae</taxon>
        <taxon>Anthemideae</taxon>
        <taxon>Anthemidinae</taxon>
        <taxon>Tanacetum</taxon>
    </lineage>
</organism>
<gene>
    <name evidence="1" type="ORF">Tci_065324</name>
</gene>
<dbReference type="AlphaFoldDB" id="A0A6L2P4U1"/>
<comment type="caution">
    <text evidence="1">The sequence shown here is derived from an EMBL/GenBank/DDBJ whole genome shotgun (WGS) entry which is preliminary data.</text>
</comment>
<dbReference type="PANTHER" id="PTHR45927">
    <property type="entry name" value="LYSM-DOMAIN RECEPTOR-LIKE KINASE-RELATED"/>
    <property type="match status" value="1"/>
</dbReference>